<dbReference type="EMBL" id="CAXLJM020000001">
    <property type="protein sequence ID" value="CAL8068034.1"/>
    <property type="molecule type" value="Genomic_DNA"/>
</dbReference>
<accession>A0ABP1PJD3</accession>
<keyword evidence="1" id="KW-1133">Transmembrane helix</keyword>
<gene>
    <name evidence="2" type="ORF">ODALV1_LOCUS78</name>
</gene>
<keyword evidence="1" id="KW-0472">Membrane</keyword>
<feature type="transmembrane region" description="Helical" evidence="1">
    <location>
        <begin position="104"/>
        <end position="123"/>
    </location>
</feature>
<feature type="transmembrane region" description="Helical" evidence="1">
    <location>
        <begin position="76"/>
        <end position="98"/>
    </location>
</feature>
<evidence type="ECO:0000313" key="3">
    <source>
        <dbReference type="Proteomes" id="UP001642540"/>
    </source>
</evidence>
<proteinExistence type="predicted"/>
<evidence type="ECO:0000313" key="2">
    <source>
        <dbReference type="EMBL" id="CAL8068034.1"/>
    </source>
</evidence>
<keyword evidence="3" id="KW-1185">Reference proteome</keyword>
<name>A0ABP1PJD3_9HEXA</name>
<organism evidence="2 3">
    <name type="scientific">Orchesella dallaii</name>
    <dbReference type="NCBI Taxonomy" id="48710"/>
    <lineage>
        <taxon>Eukaryota</taxon>
        <taxon>Metazoa</taxon>
        <taxon>Ecdysozoa</taxon>
        <taxon>Arthropoda</taxon>
        <taxon>Hexapoda</taxon>
        <taxon>Collembola</taxon>
        <taxon>Entomobryomorpha</taxon>
        <taxon>Entomobryoidea</taxon>
        <taxon>Orchesellidae</taxon>
        <taxon>Orchesellinae</taxon>
        <taxon>Orchesella</taxon>
    </lineage>
</organism>
<protein>
    <submittedName>
        <fullName evidence="2">Uncharacterized protein</fullName>
    </submittedName>
</protein>
<keyword evidence="1" id="KW-0812">Transmembrane</keyword>
<dbReference type="Proteomes" id="UP001642540">
    <property type="component" value="Unassembled WGS sequence"/>
</dbReference>
<feature type="transmembrane region" description="Helical" evidence="1">
    <location>
        <begin position="238"/>
        <end position="261"/>
    </location>
</feature>
<evidence type="ECO:0000256" key="1">
    <source>
        <dbReference type="SAM" id="Phobius"/>
    </source>
</evidence>
<comment type="caution">
    <text evidence="2">The sequence shown here is derived from an EMBL/GenBank/DDBJ whole genome shotgun (WGS) entry which is preliminary data.</text>
</comment>
<feature type="transmembrane region" description="Helical" evidence="1">
    <location>
        <begin position="169"/>
        <end position="191"/>
    </location>
</feature>
<sequence>MKQSNLNLIHSKRGKLFRKTSKQFSILFQNVDPLFDLILKQCSNQKAITVSWNPDLKRMTALDDDTLNKMRCKSTCYNIVAVLIMLQILIHGFVLPAKKTEEDIFIKILTAYALIALPVTMTYEKVSSHRISELIPYINGLFGVKNEGESFKQQEGSINASPLHKINMVFAWGLFLFMRVVPAMILFGFHWNNPCRGTILAWWTLPECYSDGVNQPDKNLAVNVGIQLLKIPVLYMSYLIYNHGYICCCFGMAAMNILSILKLHQQLKMSVFFTIIKT</sequence>
<reference evidence="2 3" key="1">
    <citation type="submission" date="2024-08" db="EMBL/GenBank/DDBJ databases">
        <authorList>
            <person name="Cucini C."/>
            <person name="Frati F."/>
        </authorList>
    </citation>
    <scope>NUCLEOTIDE SEQUENCE [LARGE SCALE GENOMIC DNA]</scope>
</reference>